<keyword evidence="9" id="KW-0418">Kinase</keyword>
<protein>
    <recommendedName>
        <fullName evidence="3">histidine kinase</fullName>
        <ecNumber evidence="3">2.7.13.3</ecNumber>
    </recommendedName>
</protein>
<dbReference type="Gene3D" id="6.10.250.3020">
    <property type="match status" value="1"/>
</dbReference>
<dbReference type="Gene3D" id="3.30.450.20">
    <property type="entry name" value="PAS domain"/>
    <property type="match status" value="2"/>
</dbReference>
<dbReference type="Proteomes" id="UP001526166">
    <property type="component" value="Unassembled WGS sequence"/>
</dbReference>
<dbReference type="Gene3D" id="1.10.287.130">
    <property type="match status" value="1"/>
</dbReference>
<evidence type="ECO:0000256" key="6">
    <source>
        <dbReference type="ARBA" id="ARBA00022679"/>
    </source>
</evidence>
<keyword evidence="12" id="KW-0902">Two-component regulatory system</keyword>
<evidence type="ECO:0000256" key="4">
    <source>
        <dbReference type="ARBA" id="ARBA00022475"/>
    </source>
</evidence>
<feature type="coiled-coil region" evidence="13">
    <location>
        <begin position="315"/>
        <end position="371"/>
    </location>
</feature>
<keyword evidence="10 16" id="KW-0067">ATP-binding</keyword>
<feature type="domain" description="Histidine kinase" evidence="15">
    <location>
        <begin position="380"/>
        <end position="592"/>
    </location>
</feature>
<keyword evidence="4" id="KW-1003">Cell membrane</keyword>
<dbReference type="PANTHER" id="PTHR43065">
    <property type="entry name" value="SENSOR HISTIDINE KINASE"/>
    <property type="match status" value="1"/>
</dbReference>
<evidence type="ECO:0000256" key="3">
    <source>
        <dbReference type="ARBA" id="ARBA00012438"/>
    </source>
</evidence>
<sequence length="596" mass="64348">MTAGAATGGGLSRLRRVPAALSVLTICCVAVLAGALAWRAAIADIDARLQQSLILSLRALETEIDRFRYLPKVTGEDARIRDAILNPESPAVIDAANRYLQRVTGLAGASHLYLMDAAGQTLAASNWDTGESFVGNNYSFRPYFREAIETGAGGFYAIGVTTGTPGYFLAARIDLAQGKQGVVVVKVVLDPLEEAWRAAGQANAVADVDGIVFLSGEPAWRYQPLETLSPEAVARLTSQRTYFGAEVRVDEPLLHGAQGWIFDGAGARLRTQSAPFGPDWRMISAAPVLPAVFAALGWGAGAALCWGLGIGLAKIQRQRRQLVALRLRQSELLERKVEERTRMLAREIEARRQTEAELRAAQESLIHTEKMAALGRMSAAIVHEVSQPLAAMEATLAAAELSLERTPERTGPRIETARNLIRRMQRTIKHLKSFSRKESGTLDEIDPVQVAENALELVQPRARAVGVVPDLTVEGAPMRVKAGRVRLEQVLLNLLLNALDAVEGLPRREVRLSVATHGAEVHLSVEDTGTGIAPEDLPRVTEPFFSTKTNSEGLGLGLAISQAILSEFGGRFEVHSVPGEGTRMTAILPLIQEARA</sequence>
<feature type="transmembrane region" description="Helical" evidence="14">
    <location>
        <begin position="291"/>
        <end position="313"/>
    </location>
</feature>
<dbReference type="SUPFAM" id="SSF55874">
    <property type="entry name" value="ATPase domain of HSP90 chaperone/DNA topoisomerase II/histidine kinase"/>
    <property type="match status" value="1"/>
</dbReference>
<keyword evidence="13" id="KW-0175">Coiled coil</keyword>
<keyword evidence="11 14" id="KW-1133">Transmembrane helix</keyword>
<dbReference type="EC" id="2.7.13.3" evidence="3"/>
<evidence type="ECO:0000259" key="15">
    <source>
        <dbReference type="PROSITE" id="PS50109"/>
    </source>
</evidence>
<evidence type="ECO:0000256" key="11">
    <source>
        <dbReference type="ARBA" id="ARBA00022989"/>
    </source>
</evidence>
<dbReference type="InterPro" id="IPR029151">
    <property type="entry name" value="Sensor-like_sf"/>
</dbReference>
<proteinExistence type="predicted"/>
<dbReference type="RefSeq" id="WP_263848440.1">
    <property type="nucleotide sequence ID" value="NZ_JAOWKW010000013.1"/>
</dbReference>
<dbReference type="InterPro" id="IPR003594">
    <property type="entry name" value="HATPase_dom"/>
</dbReference>
<keyword evidence="7 14" id="KW-0812">Transmembrane</keyword>
<accession>A0ABT3A233</accession>
<evidence type="ECO:0000313" key="17">
    <source>
        <dbReference type="Proteomes" id="UP001526166"/>
    </source>
</evidence>
<dbReference type="PIRSF" id="PIRSF036431">
    <property type="entry name" value="STHK_DctB"/>
    <property type="match status" value="1"/>
</dbReference>
<comment type="subcellular location">
    <subcellularLocation>
        <location evidence="2">Cell membrane</location>
        <topology evidence="2">Multi-pass membrane protein</topology>
    </subcellularLocation>
</comment>
<evidence type="ECO:0000313" key="16">
    <source>
        <dbReference type="EMBL" id="MCV2880061.1"/>
    </source>
</evidence>
<dbReference type="InterPro" id="IPR004358">
    <property type="entry name" value="Sig_transdc_His_kin-like_C"/>
</dbReference>
<keyword evidence="8" id="KW-0547">Nucleotide-binding</keyword>
<dbReference type="SMART" id="SM00387">
    <property type="entry name" value="HATPase_c"/>
    <property type="match status" value="1"/>
</dbReference>
<evidence type="ECO:0000256" key="9">
    <source>
        <dbReference type="ARBA" id="ARBA00022777"/>
    </source>
</evidence>
<dbReference type="SUPFAM" id="SSF103190">
    <property type="entry name" value="Sensory domain-like"/>
    <property type="match status" value="1"/>
</dbReference>
<dbReference type="Pfam" id="PF00512">
    <property type="entry name" value="HisKA"/>
    <property type="match status" value="1"/>
</dbReference>
<dbReference type="Gene3D" id="3.30.565.10">
    <property type="entry name" value="Histidine kinase-like ATPase, C-terminal domain"/>
    <property type="match status" value="1"/>
</dbReference>
<evidence type="ECO:0000256" key="8">
    <source>
        <dbReference type="ARBA" id="ARBA00022741"/>
    </source>
</evidence>
<dbReference type="InterPro" id="IPR036890">
    <property type="entry name" value="HATPase_C_sf"/>
</dbReference>
<organism evidence="16 17">
    <name type="scientific">Sedimentimonas flavescens</name>
    <dbReference type="NCBI Taxonomy" id="2851012"/>
    <lineage>
        <taxon>Bacteria</taxon>
        <taxon>Pseudomonadati</taxon>
        <taxon>Pseudomonadota</taxon>
        <taxon>Alphaproteobacteria</taxon>
        <taxon>Rhodobacterales</taxon>
        <taxon>Rhodobacter group</taxon>
        <taxon>Sedimentimonas</taxon>
    </lineage>
</organism>
<dbReference type="PRINTS" id="PR00344">
    <property type="entry name" value="BCTRLSENSOR"/>
</dbReference>
<dbReference type="Pfam" id="PF02518">
    <property type="entry name" value="HATPase_c"/>
    <property type="match status" value="1"/>
</dbReference>
<evidence type="ECO:0000256" key="13">
    <source>
        <dbReference type="SAM" id="Coils"/>
    </source>
</evidence>
<evidence type="ECO:0000256" key="7">
    <source>
        <dbReference type="ARBA" id="ARBA00022692"/>
    </source>
</evidence>
<dbReference type="EMBL" id="JAOWKW010000013">
    <property type="protein sequence ID" value="MCV2880061.1"/>
    <property type="molecule type" value="Genomic_DNA"/>
</dbReference>
<gene>
    <name evidence="16" type="ORF">OE699_14515</name>
</gene>
<keyword evidence="17" id="KW-1185">Reference proteome</keyword>
<evidence type="ECO:0000256" key="10">
    <source>
        <dbReference type="ARBA" id="ARBA00022840"/>
    </source>
</evidence>
<evidence type="ECO:0000256" key="2">
    <source>
        <dbReference type="ARBA" id="ARBA00004651"/>
    </source>
</evidence>
<evidence type="ECO:0000256" key="5">
    <source>
        <dbReference type="ARBA" id="ARBA00022553"/>
    </source>
</evidence>
<dbReference type="InterPro" id="IPR005467">
    <property type="entry name" value="His_kinase_dom"/>
</dbReference>
<comment type="catalytic activity">
    <reaction evidence="1">
        <text>ATP + protein L-histidine = ADP + protein N-phospho-L-histidine.</text>
        <dbReference type="EC" id="2.7.13.3"/>
    </reaction>
</comment>
<dbReference type="InterPro" id="IPR003661">
    <property type="entry name" value="HisK_dim/P_dom"/>
</dbReference>
<dbReference type="SMART" id="SM00388">
    <property type="entry name" value="HisKA"/>
    <property type="match status" value="1"/>
</dbReference>
<dbReference type="InterPro" id="IPR036097">
    <property type="entry name" value="HisK_dim/P_sf"/>
</dbReference>
<dbReference type="SUPFAM" id="SSF47384">
    <property type="entry name" value="Homodimeric domain of signal transducing histidine kinase"/>
    <property type="match status" value="1"/>
</dbReference>
<reference evidence="16 17" key="1">
    <citation type="submission" date="2022-10" db="EMBL/GenBank/DDBJ databases">
        <title>Sinirhodobacter sp. nov., isolated from ocean surface sediments.</title>
        <authorList>
            <person name="He W."/>
            <person name="Wang L."/>
            <person name="Zhang D.-F."/>
        </authorList>
    </citation>
    <scope>NUCLEOTIDE SEQUENCE [LARGE SCALE GENOMIC DNA]</scope>
    <source>
        <strain evidence="16 17">WL0115</strain>
    </source>
</reference>
<dbReference type="PANTHER" id="PTHR43065:SF46">
    <property type="entry name" value="C4-DICARBOXYLATE TRANSPORT SENSOR PROTEIN DCTB"/>
    <property type="match status" value="1"/>
</dbReference>
<dbReference type="InterPro" id="IPR017055">
    <property type="entry name" value="Sig_transdc_His_kinase_DctB"/>
</dbReference>
<comment type="caution">
    <text evidence="16">The sequence shown here is derived from an EMBL/GenBank/DDBJ whole genome shotgun (WGS) entry which is preliminary data.</text>
</comment>
<evidence type="ECO:0000256" key="1">
    <source>
        <dbReference type="ARBA" id="ARBA00000085"/>
    </source>
</evidence>
<dbReference type="GO" id="GO:0005524">
    <property type="term" value="F:ATP binding"/>
    <property type="evidence" value="ECO:0007669"/>
    <property type="project" value="UniProtKB-KW"/>
</dbReference>
<keyword evidence="5" id="KW-0597">Phosphoprotein</keyword>
<dbReference type="PROSITE" id="PS50109">
    <property type="entry name" value="HIS_KIN"/>
    <property type="match status" value="1"/>
</dbReference>
<keyword evidence="6" id="KW-0808">Transferase</keyword>
<name>A0ABT3A233_9RHOB</name>
<evidence type="ECO:0000256" key="14">
    <source>
        <dbReference type="SAM" id="Phobius"/>
    </source>
</evidence>
<keyword evidence="14" id="KW-0472">Membrane</keyword>
<evidence type="ECO:0000256" key="12">
    <source>
        <dbReference type="ARBA" id="ARBA00023012"/>
    </source>
</evidence>